<protein>
    <recommendedName>
        <fullName evidence="1">DUF5655 domain-containing protein</fullName>
    </recommendedName>
</protein>
<sequence>MELTTTSLDASDSVRTGEWTVEDHLRGKPPVPVALYLRFVQLVAACGPFTYAVAKTSITFKGSRRGFAGARPTMHGLAAYMDLQRVVEDPRIISSSPYTKRLFVHQIRVSSLDQLDDELAGWLREAYAVGAGAHLTKP</sequence>
<feature type="domain" description="DUF5655" evidence="1">
    <location>
        <begin position="21"/>
        <end position="128"/>
    </location>
</feature>
<dbReference type="Proteomes" id="UP000642748">
    <property type="component" value="Unassembled WGS sequence"/>
</dbReference>
<comment type="caution">
    <text evidence="2">The sequence shown here is derived from an EMBL/GenBank/DDBJ whole genome shotgun (WGS) entry which is preliminary data.</text>
</comment>
<proteinExistence type="predicted"/>
<reference evidence="2" key="1">
    <citation type="submission" date="2021-01" db="EMBL/GenBank/DDBJ databases">
        <title>Whole genome shotgun sequence of Rugosimonospora africana NBRC 104875.</title>
        <authorList>
            <person name="Komaki H."/>
            <person name="Tamura T."/>
        </authorList>
    </citation>
    <scope>NUCLEOTIDE SEQUENCE</scope>
    <source>
        <strain evidence="2">NBRC 104875</strain>
    </source>
</reference>
<dbReference type="InterPro" id="IPR043714">
    <property type="entry name" value="DUF5655"/>
</dbReference>
<dbReference type="Pfam" id="PF18899">
    <property type="entry name" value="DUF5655"/>
    <property type="match status" value="1"/>
</dbReference>
<evidence type="ECO:0000259" key="1">
    <source>
        <dbReference type="Pfam" id="PF18899"/>
    </source>
</evidence>
<accession>A0A8J3QQW3</accession>
<keyword evidence="3" id="KW-1185">Reference proteome</keyword>
<dbReference type="AlphaFoldDB" id="A0A8J3QQW3"/>
<gene>
    <name evidence="2" type="ORF">Raf01_19950</name>
</gene>
<evidence type="ECO:0000313" key="2">
    <source>
        <dbReference type="EMBL" id="GIH13823.1"/>
    </source>
</evidence>
<dbReference type="EMBL" id="BONZ01000017">
    <property type="protein sequence ID" value="GIH13823.1"/>
    <property type="molecule type" value="Genomic_DNA"/>
</dbReference>
<dbReference type="RefSeq" id="WP_203917500.1">
    <property type="nucleotide sequence ID" value="NZ_BONZ01000017.1"/>
</dbReference>
<name>A0A8J3QQW3_9ACTN</name>
<evidence type="ECO:0000313" key="3">
    <source>
        <dbReference type="Proteomes" id="UP000642748"/>
    </source>
</evidence>
<organism evidence="2 3">
    <name type="scientific">Rugosimonospora africana</name>
    <dbReference type="NCBI Taxonomy" id="556532"/>
    <lineage>
        <taxon>Bacteria</taxon>
        <taxon>Bacillati</taxon>
        <taxon>Actinomycetota</taxon>
        <taxon>Actinomycetes</taxon>
        <taxon>Micromonosporales</taxon>
        <taxon>Micromonosporaceae</taxon>
        <taxon>Rugosimonospora</taxon>
    </lineage>
</organism>